<dbReference type="Gene3D" id="2.10.10.10">
    <property type="entry name" value="Fibronectin, type II, collagen-binding"/>
    <property type="match status" value="2"/>
</dbReference>
<reference evidence="6" key="1">
    <citation type="submission" date="2014-05" db="EMBL/GenBank/DDBJ databases">
        <authorList>
            <person name="Chronopoulou M."/>
        </authorList>
    </citation>
    <scope>NUCLEOTIDE SEQUENCE</scope>
    <source>
        <tissue evidence="6">Whole organism</tissue>
    </source>
</reference>
<dbReference type="PROSITE" id="PS51092">
    <property type="entry name" value="FN2_2"/>
    <property type="match status" value="2"/>
</dbReference>
<evidence type="ECO:0000259" key="5">
    <source>
        <dbReference type="PROSITE" id="PS51092"/>
    </source>
</evidence>
<dbReference type="SUPFAM" id="SSF57440">
    <property type="entry name" value="Kringle-like"/>
    <property type="match status" value="2"/>
</dbReference>
<dbReference type="AlphaFoldDB" id="A0A0K2SX46"/>
<protein>
    <submittedName>
        <fullName evidence="6">Matrix metallopeptidase 9 (Gelatinase B, 92kDa gelatinase, 92kDa type IV collagenase) [Taeniopygia guttata]</fullName>
    </submittedName>
</protein>
<keyword evidence="2 3" id="KW-1015">Disulfide bond</keyword>
<comment type="caution">
    <text evidence="3">Lacks conserved residue(s) required for the propagation of feature annotation.</text>
</comment>
<feature type="domain" description="Fibronectin type-II" evidence="5">
    <location>
        <begin position="44"/>
        <end position="92"/>
    </location>
</feature>
<feature type="domain" description="Fibronectin type-II" evidence="5">
    <location>
        <begin position="113"/>
        <end position="161"/>
    </location>
</feature>
<dbReference type="InterPro" id="IPR000562">
    <property type="entry name" value="FN_type2_dom"/>
</dbReference>
<sequence>MKTTCLIVLLCIGSTFADPKNTRPVKTRTTPSVVTSVANECKTTNGVACTFPFMYSGVTYQTCTSAQNNGVDWCATSLHETGEAKNYGNCASNCPGDTNVVTTQKPSDNCETTDNIQCVFPFLYSGASYSHCTTQDNFGVNWCATSLHGSGEAKDYGTCKSDCPVKAAQVTTTAFDCKKHIFFLYIHSFYA</sequence>
<dbReference type="InterPro" id="IPR036943">
    <property type="entry name" value="FN_type2_sf"/>
</dbReference>
<evidence type="ECO:0000256" key="3">
    <source>
        <dbReference type="PROSITE-ProRule" id="PRU00479"/>
    </source>
</evidence>
<proteinExistence type="predicted"/>
<dbReference type="EMBL" id="HACA01000749">
    <property type="protein sequence ID" value="CDW18110.1"/>
    <property type="molecule type" value="Transcribed_RNA"/>
</dbReference>
<organism evidence="6">
    <name type="scientific">Lepeophtheirus salmonis</name>
    <name type="common">Salmon louse</name>
    <name type="synonym">Caligus salmonis</name>
    <dbReference type="NCBI Taxonomy" id="72036"/>
    <lineage>
        <taxon>Eukaryota</taxon>
        <taxon>Metazoa</taxon>
        <taxon>Ecdysozoa</taxon>
        <taxon>Arthropoda</taxon>
        <taxon>Crustacea</taxon>
        <taxon>Multicrustacea</taxon>
        <taxon>Hexanauplia</taxon>
        <taxon>Copepoda</taxon>
        <taxon>Siphonostomatoida</taxon>
        <taxon>Caligidae</taxon>
        <taxon>Lepeophtheirus</taxon>
    </lineage>
</organism>
<evidence type="ECO:0000313" key="6">
    <source>
        <dbReference type="EMBL" id="CDW18110.1"/>
    </source>
</evidence>
<evidence type="ECO:0000256" key="2">
    <source>
        <dbReference type="ARBA" id="ARBA00023157"/>
    </source>
</evidence>
<name>A0A0K2SX46_LEPSM</name>
<feature type="disulfide bond" evidence="3">
    <location>
        <begin position="63"/>
        <end position="90"/>
    </location>
</feature>
<dbReference type="InterPro" id="IPR013806">
    <property type="entry name" value="Kringle-like"/>
</dbReference>
<keyword evidence="4" id="KW-0732">Signal</keyword>
<feature type="disulfide bond" evidence="3">
    <location>
        <begin position="132"/>
        <end position="159"/>
    </location>
</feature>
<accession>A0A0K2SX46</accession>
<evidence type="ECO:0000256" key="4">
    <source>
        <dbReference type="SAM" id="SignalP"/>
    </source>
</evidence>
<dbReference type="Pfam" id="PF00040">
    <property type="entry name" value="fn2"/>
    <property type="match status" value="2"/>
</dbReference>
<dbReference type="SMART" id="SM00059">
    <property type="entry name" value="FN2"/>
    <property type="match status" value="2"/>
</dbReference>
<evidence type="ECO:0000256" key="1">
    <source>
        <dbReference type="ARBA" id="ARBA00022737"/>
    </source>
</evidence>
<gene>
    <name evidence="6" type="primary">MMP9</name>
</gene>
<dbReference type="OrthoDB" id="406838at2759"/>
<keyword evidence="1" id="KW-0677">Repeat</keyword>
<feature type="chain" id="PRO_5005487252" evidence="4">
    <location>
        <begin position="18"/>
        <end position="191"/>
    </location>
</feature>
<feature type="signal peptide" evidence="4">
    <location>
        <begin position="1"/>
        <end position="17"/>
    </location>
</feature>